<evidence type="ECO:0000313" key="2">
    <source>
        <dbReference type="Proteomes" id="UP000645462"/>
    </source>
</evidence>
<gene>
    <name evidence="1" type="ORF">GCM10011363_44510</name>
</gene>
<comment type="caution">
    <text evidence="1">The sequence shown here is derived from an EMBL/GenBank/DDBJ whole genome shotgun (WGS) entry which is preliminary data.</text>
</comment>
<protein>
    <submittedName>
        <fullName evidence="1">Uncharacterized protein</fullName>
    </submittedName>
</protein>
<dbReference type="RefSeq" id="WP_188484308.1">
    <property type="nucleotide sequence ID" value="NZ_BMFC01000025.1"/>
</dbReference>
<name>A0ABQ1LFF5_9RHOB</name>
<reference evidence="2" key="1">
    <citation type="journal article" date="2019" name="Int. J. Syst. Evol. Microbiol.">
        <title>The Global Catalogue of Microorganisms (GCM) 10K type strain sequencing project: providing services to taxonomists for standard genome sequencing and annotation.</title>
        <authorList>
            <consortium name="The Broad Institute Genomics Platform"/>
            <consortium name="The Broad Institute Genome Sequencing Center for Infectious Disease"/>
            <person name="Wu L."/>
            <person name="Ma J."/>
        </authorList>
    </citation>
    <scope>NUCLEOTIDE SEQUENCE [LARGE SCALE GENOMIC DNA]</scope>
    <source>
        <strain evidence="2">CGMCC 1.12478</strain>
    </source>
</reference>
<dbReference type="Proteomes" id="UP000645462">
    <property type="component" value="Unassembled WGS sequence"/>
</dbReference>
<organism evidence="1 2">
    <name type="scientific">Marivita lacus</name>
    <dbReference type="NCBI Taxonomy" id="1323742"/>
    <lineage>
        <taxon>Bacteria</taxon>
        <taxon>Pseudomonadati</taxon>
        <taxon>Pseudomonadota</taxon>
        <taxon>Alphaproteobacteria</taxon>
        <taxon>Rhodobacterales</taxon>
        <taxon>Roseobacteraceae</taxon>
        <taxon>Marivita</taxon>
    </lineage>
</organism>
<evidence type="ECO:0000313" key="1">
    <source>
        <dbReference type="EMBL" id="GGC23101.1"/>
    </source>
</evidence>
<keyword evidence="2" id="KW-1185">Reference proteome</keyword>
<dbReference type="EMBL" id="BMFC01000025">
    <property type="protein sequence ID" value="GGC23101.1"/>
    <property type="molecule type" value="Genomic_DNA"/>
</dbReference>
<proteinExistence type="predicted"/>
<accession>A0ABQ1LFF5</accession>
<sequence length="211" mass="23892">MDKYAQLHSEHEENCNETAHWYAVDTCASLLSTAAWQSGHPALCKIPCKKKTKSFENNQSQSAKGIIDILVHISNETELWIEAKKPNDCFDVSENSENPASQAKISRCFWAAYESSFQKKLETRNKDCKTISIVFCSFSLRPEYYQGADALPRRQARAQHVNLVLNKVILEDPKSSFCASYFDVTEKTISDELDNRPFGFAVLGHFGDVQL</sequence>